<evidence type="ECO:0000313" key="1">
    <source>
        <dbReference type="EMBL" id="BAY59754.1"/>
    </source>
</evidence>
<dbReference type="Proteomes" id="UP000217895">
    <property type="component" value="Plasmid Plasmid2 dna"/>
</dbReference>
<proteinExistence type="predicted"/>
<name>A0A1Z4JSQ8_LEPBY</name>
<organism evidence="1 2">
    <name type="scientific">Leptolyngbya boryana NIES-2135</name>
    <dbReference type="NCBI Taxonomy" id="1973484"/>
    <lineage>
        <taxon>Bacteria</taxon>
        <taxon>Bacillati</taxon>
        <taxon>Cyanobacteriota</taxon>
        <taxon>Cyanophyceae</taxon>
        <taxon>Leptolyngbyales</taxon>
        <taxon>Leptolyngbyaceae</taxon>
        <taxon>Leptolyngbya group</taxon>
        <taxon>Leptolyngbya</taxon>
    </lineage>
</organism>
<sequence>MGITANKYLFAGEQFDRGLDAYYLRQRFYDTSTGRFTRCDTYEGRLAEPLTLHKYLYTHGNPVHQIDPSGLATTQTGQLVHDRIAAIFVSQNPQSSPGQGRIASQGLKIEKLWTQIGINGATIPYSVVSRSARLKKPDLIDFDERSFYEIGTIRDRNKKIREIRSKYIDPMNSALTYLGKTDEIWSGGSTFVAPPIMRMENGVTVLVLPPMQGVISYQELFGDDELFWFTIRSAIVLEFARLIAQTQEASARAVRTFGLV</sequence>
<accession>A0A1Z4JSQ8</accession>
<geneLocation type="plasmid" evidence="1">
    <name>plasmid2</name>
</geneLocation>
<protein>
    <submittedName>
        <fullName evidence="1">YD repeat protein</fullName>
    </submittedName>
</protein>
<dbReference type="EMBL" id="AP018205">
    <property type="protein sequence ID" value="BAY59754.1"/>
    <property type="molecule type" value="Genomic_DNA"/>
</dbReference>
<dbReference type="InterPro" id="IPR022385">
    <property type="entry name" value="Rhs_assc_core"/>
</dbReference>
<dbReference type="AlphaFoldDB" id="A0A1Z4JSQ8"/>
<reference evidence="1 2" key="1">
    <citation type="submission" date="2017-06" db="EMBL/GenBank/DDBJ databases">
        <title>Genome sequencing of cyanobaciteial culture collection at National Institute for Environmental Studies (NIES).</title>
        <authorList>
            <person name="Hirose Y."/>
            <person name="Shimura Y."/>
            <person name="Fujisawa T."/>
            <person name="Nakamura Y."/>
            <person name="Kawachi M."/>
        </authorList>
    </citation>
    <scope>NUCLEOTIDE SEQUENCE [LARGE SCALE GENOMIC DNA]</scope>
    <source>
        <strain evidence="1 2">NIES-2135</strain>
        <plasmid evidence="2">Plasmid Plasmid2 dna</plasmid>
    </source>
</reference>
<keyword evidence="2" id="KW-1185">Reference proteome</keyword>
<evidence type="ECO:0000313" key="2">
    <source>
        <dbReference type="Proteomes" id="UP000217895"/>
    </source>
</evidence>
<keyword evidence="1" id="KW-0614">Plasmid</keyword>
<dbReference type="NCBIfam" id="TIGR03696">
    <property type="entry name" value="Rhs_assc_core"/>
    <property type="match status" value="1"/>
</dbReference>
<gene>
    <name evidence="1" type="ORF">NIES2135_66310</name>
</gene>
<dbReference type="Gene3D" id="2.180.10.10">
    <property type="entry name" value="RHS repeat-associated core"/>
    <property type="match status" value="1"/>
</dbReference>